<keyword evidence="3" id="KW-1185">Reference proteome</keyword>
<comment type="caution">
    <text evidence="2">The sequence shown here is derived from an EMBL/GenBank/DDBJ whole genome shotgun (WGS) entry which is preliminary data.</text>
</comment>
<dbReference type="AlphaFoldDB" id="A0A9P5Y3S3"/>
<evidence type="ECO:0000313" key="3">
    <source>
        <dbReference type="Proteomes" id="UP000807353"/>
    </source>
</evidence>
<organism evidence="2 3">
    <name type="scientific">Collybia nuda</name>
    <dbReference type="NCBI Taxonomy" id="64659"/>
    <lineage>
        <taxon>Eukaryota</taxon>
        <taxon>Fungi</taxon>
        <taxon>Dikarya</taxon>
        <taxon>Basidiomycota</taxon>
        <taxon>Agaricomycotina</taxon>
        <taxon>Agaricomycetes</taxon>
        <taxon>Agaricomycetidae</taxon>
        <taxon>Agaricales</taxon>
        <taxon>Tricholomatineae</taxon>
        <taxon>Clitocybaceae</taxon>
        <taxon>Collybia</taxon>
    </lineage>
</organism>
<evidence type="ECO:0000256" key="1">
    <source>
        <dbReference type="SAM" id="MobiDB-lite"/>
    </source>
</evidence>
<feature type="region of interest" description="Disordered" evidence="1">
    <location>
        <begin position="42"/>
        <end position="117"/>
    </location>
</feature>
<dbReference type="Proteomes" id="UP000807353">
    <property type="component" value="Unassembled WGS sequence"/>
</dbReference>
<name>A0A9P5Y3S3_9AGAR</name>
<dbReference type="EMBL" id="MU150275">
    <property type="protein sequence ID" value="KAF9462139.1"/>
    <property type="molecule type" value="Genomic_DNA"/>
</dbReference>
<sequence length="553" mass="63610">MHHRAIRHIQSAPNATTLTFSALLQAAAGRAWSRSASLLHQGANSPSSLVTSSPAPTCNSPAPRQHTPPLLPLCSALPRMKQETSVAHIQPEEIQDSDLRPVDPGRSLSSNSQFNPAMGRYDDSKPSWYWKDSNLTTLDSERQPDTRPSSIVSPAKTRVALYQNLLYLLSHRDPVFSLPTLLDYHDLHTGLRSTRSYNLLVAQALRHASYGTVQWLLKAMKADGLPGNIETWKLKVRWLIQTGWWDQAWNEVMESRNWAITEWAPPQNSPIPPQIWLEFFRTLKRAPARRRYMDRWEQNSSSHAAQNLEDRPDSTILHLARFHTVTANCPMLTPKGFTQASPRMVYFVVMTMLRSQQAASALSFTQAFFKALPPSIPSNWVRTCQEIIHLHIALGSSQRGLRRLYECRRTMVTLTKTHSALKPTSTSLLLLLSPLRHAKRCGTVAWNICRSFRRQWGTKTVDRRVRRRIMTLAVKEGRMDIVDKILSSEKTYRWAHGMWKKTTLTLGGTHPLRPRKILRPPAKKLFRYNGREERLWQLFRRRKRRVLARRRTK</sequence>
<dbReference type="OrthoDB" id="3149711at2759"/>
<feature type="compositionally biased region" description="Polar residues" evidence="1">
    <location>
        <begin position="42"/>
        <end position="62"/>
    </location>
</feature>
<reference evidence="2" key="1">
    <citation type="submission" date="2020-11" db="EMBL/GenBank/DDBJ databases">
        <authorList>
            <consortium name="DOE Joint Genome Institute"/>
            <person name="Ahrendt S."/>
            <person name="Riley R."/>
            <person name="Andreopoulos W."/>
            <person name="Labutti K."/>
            <person name="Pangilinan J."/>
            <person name="Ruiz-Duenas F.J."/>
            <person name="Barrasa J.M."/>
            <person name="Sanchez-Garcia M."/>
            <person name="Camarero S."/>
            <person name="Miyauchi S."/>
            <person name="Serrano A."/>
            <person name="Linde D."/>
            <person name="Babiker R."/>
            <person name="Drula E."/>
            <person name="Ayuso-Fernandez I."/>
            <person name="Pacheco R."/>
            <person name="Padilla G."/>
            <person name="Ferreira P."/>
            <person name="Barriuso J."/>
            <person name="Kellner H."/>
            <person name="Castanera R."/>
            <person name="Alfaro M."/>
            <person name="Ramirez L."/>
            <person name="Pisabarro A.G."/>
            <person name="Kuo A."/>
            <person name="Tritt A."/>
            <person name="Lipzen A."/>
            <person name="He G."/>
            <person name="Yan M."/>
            <person name="Ng V."/>
            <person name="Cullen D."/>
            <person name="Martin F."/>
            <person name="Rosso M.-N."/>
            <person name="Henrissat B."/>
            <person name="Hibbett D."/>
            <person name="Martinez A.T."/>
            <person name="Grigoriev I.V."/>
        </authorList>
    </citation>
    <scope>NUCLEOTIDE SEQUENCE</scope>
    <source>
        <strain evidence="2">CBS 247.69</strain>
    </source>
</reference>
<evidence type="ECO:0000313" key="2">
    <source>
        <dbReference type="EMBL" id="KAF9462139.1"/>
    </source>
</evidence>
<gene>
    <name evidence="2" type="ORF">BDZ94DRAFT_1195093</name>
</gene>
<protein>
    <submittedName>
        <fullName evidence="2">Uncharacterized protein</fullName>
    </submittedName>
</protein>
<accession>A0A9P5Y3S3</accession>
<proteinExistence type="predicted"/>